<dbReference type="PROSITE" id="PS51257">
    <property type="entry name" value="PROKAR_LIPOPROTEIN"/>
    <property type="match status" value="1"/>
</dbReference>
<name>A0A2S6I5P5_9BACT</name>
<comment type="caution">
    <text evidence="6">The sequence shown here is derived from an EMBL/GenBank/DDBJ whole genome shotgun (WGS) entry which is preliminary data.</text>
</comment>
<keyword evidence="1" id="KW-0472">Membrane</keyword>
<reference evidence="6 7" key="1">
    <citation type="submission" date="2018-02" db="EMBL/GenBank/DDBJ databases">
        <title>Genomic Encyclopedia of Archaeal and Bacterial Type Strains, Phase II (KMG-II): from individual species to whole genera.</title>
        <authorList>
            <person name="Goeker M."/>
        </authorList>
    </citation>
    <scope>NUCLEOTIDE SEQUENCE [LARGE SCALE GENOMIC DNA]</scope>
    <source>
        <strain evidence="6 7">DSM 29526</strain>
    </source>
</reference>
<feature type="domain" description="OmpA-like" evidence="5">
    <location>
        <begin position="204"/>
        <end position="320"/>
    </location>
</feature>
<dbReference type="GO" id="GO:0016020">
    <property type="term" value="C:membrane"/>
    <property type="evidence" value="ECO:0007669"/>
    <property type="project" value="UniProtKB-UniRule"/>
</dbReference>
<keyword evidence="4" id="KW-0732">Signal</keyword>
<dbReference type="RefSeq" id="WP_104420923.1">
    <property type="nucleotide sequence ID" value="NZ_PTJC01000006.1"/>
</dbReference>
<evidence type="ECO:0000313" key="7">
    <source>
        <dbReference type="Proteomes" id="UP000237662"/>
    </source>
</evidence>
<evidence type="ECO:0000256" key="4">
    <source>
        <dbReference type="SAM" id="SignalP"/>
    </source>
</evidence>
<dbReference type="AlphaFoldDB" id="A0A2S6I5P5"/>
<feature type="chain" id="PRO_5015393380" evidence="4">
    <location>
        <begin position="22"/>
        <end position="320"/>
    </location>
</feature>
<evidence type="ECO:0000259" key="5">
    <source>
        <dbReference type="PROSITE" id="PS51123"/>
    </source>
</evidence>
<keyword evidence="2" id="KW-0175">Coiled coil</keyword>
<gene>
    <name evidence="6" type="ORF">CLV84_3423</name>
</gene>
<feature type="region of interest" description="Disordered" evidence="3">
    <location>
        <begin position="139"/>
        <end position="174"/>
    </location>
</feature>
<organism evidence="6 7">
    <name type="scientific">Neolewinella xylanilytica</name>
    <dbReference type="NCBI Taxonomy" id="1514080"/>
    <lineage>
        <taxon>Bacteria</taxon>
        <taxon>Pseudomonadati</taxon>
        <taxon>Bacteroidota</taxon>
        <taxon>Saprospiria</taxon>
        <taxon>Saprospirales</taxon>
        <taxon>Lewinellaceae</taxon>
        <taxon>Neolewinella</taxon>
    </lineage>
</organism>
<evidence type="ECO:0000256" key="1">
    <source>
        <dbReference type="PROSITE-ProRule" id="PRU00473"/>
    </source>
</evidence>
<feature type="compositionally biased region" description="Basic and acidic residues" evidence="3">
    <location>
        <begin position="139"/>
        <end position="150"/>
    </location>
</feature>
<sequence>MIPRTLLLLPLLILTACVPKAQYDSLATERNYYRNLSTQTDSTTSARLGTVNDSLQQGRTVQQRQLRQIEDLTATNRSLNDRITDLTARYESILDQNRALVENLGSDGNPRQEMLDREAELDRREAILDRRDQQLRAREESLTSLDRMRNDQPTAYDSPADARGVSPVDPESASQLQLDNLQEEMRQLLLALTDSGYVLRRPDANTLEVILGGELTFEDANVVSLEGQRILRRLGGTLRNYPGLRYTVVGHAESIEGDPLLAYQTSTARGVRVALQLAQFGIDPGAIVAAGQGFYGPDDTPELSGLDRERRTEIIIRPAE</sequence>
<accession>A0A2S6I5P5</accession>
<proteinExistence type="predicted"/>
<dbReference type="PROSITE" id="PS51123">
    <property type="entry name" value="OMPA_2"/>
    <property type="match status" value="1"/>
</dbReference>
<evidence type="ECO:0000313" key="6">
    <source>
        <dbReference type="EMBL" id="PPK86494.1"/>
    </source>
</evidence>
<dbReference type="InterPro" id="IPR036737">
    <property type="entry name" value="OmpA-like_sf"/>
</dbReference>
<feature type="coiled-coil region" evidence="2">
    <location>
        <begin position="62"/>
        <end position="96"/>
    </location>
</feature>
<dbReference type="OrthoDB" id="1491298at2"/>
<dbReference type="Proteomes" id="UP000237662">
    <property type="component" value="Unassembled WGS sequence"/>
</dbReference>
<protein>
    <submittedName>
        <fullName evidence="6">Outer membrane protein OmpA-like peptidoglycan-associated protein</fullName>
    </submittedName>
</protein>
<evidence type="ECO:0000256" key="2">
    <source>
        <dbReference type="SAM" id="Coils"/>
    </source>
</evidence>
<dbReference type="SUPFAM" id="SSF103088">
    <property type="entry name" value="OmpA-like"/>
    <property type="match status" value="1"/>
</dbReference>
<dbReference type="EMBL" id="PTJC01000006">
    <property type="protein sequence ID" value="PPK86494.1"/>
    <property type="molecule type" value="Genomic_DNA"/>
</dbReference>
<feature type="signal peptide" evidence="4">
    <location>
        <begin position="1"/>
        <end position="21"/>
    </location>
</feature>
<keyword evidence="7" id="KW-1185">Reference proteome</keyword>
<dbReference type="InterPro" id="IPR006665">
    <property type="entry name" value="OmpA-like"/>
</dbReference>
<dbReference type="Gene3D" id="3.30.1330.60">
    <property type="entry name" value="OmpA-like domain"/>
    <property type="match status" value="1"/>
</dbReference>
<evidence type="ECO:0000256" key="3">
    <source>
        <dbReference type="SAM" id="MobiDB-lite"/>
    </source>
</evidence>